<organism evidence="1 2">
    <name type="scientific">Rickettsia tillamookensis</name>
    <dbReference type="NCBI Taxonomy" id="2761623"/>
    <lineage>
        <taxon>Bacteria</taxon>
        <taxon>Pseudomonadati</taxon>
        <taxon>Pseudomonadota</taxon>
        <taxon>Alphaproteobacteria</taxon>
        <taxon>Rickettsiales</taxon>
        <taxon>Rickettsiaceae</taxon>
        <taxon>Rickettsieae</taxon>
        <taxon>Rickettsia</taxon>
        <taxon>spotted fever group</taxon>
    </lineage>
</organism>
<dbReference type="RefSeq" id="WP_202069752.1">
    <property type="nucleotide sequence ID" value="NZ_CP060138.2"/>
</dbReference>
<gene>
    <name evidence="1" type="ORF">H6P87_00299</name>
</gene>
<evidence type="ECO:0008006" key="3">
    <source>
        <dbReference type="Google" id="ProtNLM"/>
    </source>
</evidence>
<reference evidence="1 2" key="1">
    <citation type="journal article" date="2021" name="Int. J. Syst. Evol. Microbiol.">
        <title>Characterization of a novel transitional group Rickettsia species (Rickettsia tillamookensis sp. nov.) from the western black-legged tick, Ixodes pacificus.</title>
        <authorList>
            <person name="Gauthier D.T."/>
            <person name="Karpathy S.E."/>
            <person name="Grizzard S.L."/>
            <person name="Batra D."/>
            <person name="Rowe L.A."/>
            <person name="Paddock C.D."/>
        </authorList>
    </citation>
    <scope>NUCLEOTIDE SEQUENCE [LARGE SCALE GENOMIC DNA]</scope>
    <source>
        <strain evidence="1 2">Tillamook 23</strain>
    </source>
</reference>
<accession>A0A9E6MH81</accession>
<dbReference type="Proteomes" id="UP000595296">
    <property type="component" value="Chromosome"/>
</dbReference>
<sequence>MKIRFIIISFIALILVGWGYAAYKFEHQSKENIISILDEYGEYITYDSMKVNKYCFSVTLNKVMLKPIDFYHDEVVIKHIPFLNITKIDSYGNDVKITTAQDEEDILYSPDHHTTIWFRKSLFNREPSYWKLSMNDSKSTLYSSRDSEKLEESDSGNSVITNTKTTDNLNLLTIDGKDNVSFISENYSKNLPDKILKFLRNKIGEDFSLNSFEYDLAKLEVLNVPTTYNAKLKLKYSDELLALGKLLIQNFSLNQKQDENMHAVIFMQILGELVKGKPFLFSCDIERKGKVESNLYKLNIEKDKIFDFALNIKSTKEPSETYQKTAVEALGSYFSNGLNKRAELDKIFKLTSPITQEDGEKVMGVFAKINNSEFNLKGEFDPEAKKLSGKTNLVMDDFNFAIDIDMPNLENILNLESVIKLSDPNAFINNFVNYTNNAIIPVLNKIEDSKEFALNLGKQSSIIKQYGFRAIEAFSKNSELKDGESLVVDVKSKDAGLTINDKTTDQIFGDARVLEFMNAMAMIEQERHIVIHQKG</sequence>
<evidence type="ECO:0000313" key="1">
    <source>
        <dbReference type="EMBL" id="QQV74759.1"/>
    </source>
</evidence>
<dbReference type="EMBL" id="CP060138">
    <property type="protein sequence ID" value="QQV74759.1"/>
    <property type="molecule type" value="Genomic_DNA"/>
</dbReference>
<protein>
    <recommendedName>
        <fullName evidence="3">Phosphoribosylaminoimidazole-succinocarboxamide synthase</fullName>
    </recommendedName>
</protein>
<keyword evidence="2" id="KW-1185">Reference proteome</keyword>
<proteinExistence type="predicted"/>
<evidence type="ECO:0000313" key="2">
    <source>
        <dbReference type="Proteomes" id="UP000595296"/>
    </source>
</evidence>
<name>A0A9E6MH81_9RICK</name>